<comment type="caution">
    <text evidence="2">The sequence shown here is derived from an EMBL/GenBank/DDBJ whole genome shotgun (WGS) entry which is preliminary data.</text>
</comment>
<dbReference type="GO" id="GO:0016787">
    <property type="term" value="F:hydrolase activity"/>
    <property type="evidence" value="ECO:0007669"/>
    <property type="project" value="UniProtKB-KW"/>
</dbReference>
<name>A0ABV6N500_9PSEU</name>
<reference evidence="2 3" key="1">
    <citation type="submission" date="2024-09" db="EMBL/GenBank/DDBJ databases">
        <authorList>
            <person name="Sun Q."/>
            <person name="Mori K."/>
        </authorList>
    </citation>
    <scope>NUCLEOTIDE SEQUENCE [LARGE SCALE GENOMIC DNA]</scope>
    <source>
        <strain evidence="2 3">TBRC 1432</strain>
    </source>
</reference>
<gene>
    <name evidence="2" type="ORF">ACFFH7_38655</name>
</gene>
<organism evidence="2 3">
    <name type="scientific">Kutzneria chonburiensis</name>
    <dbReference type="NCBI Taxonomy" id="1483604"/>
    <lineage>
        <taxon>Bacteria</taxon>
        <taxon>Bacillati</taxon>
        <taxon>Actinomycetota</taxon>
        <taxon>Actinomycetes</taxon>
        <taxon>Pseudonocardiales</taxon>
        <taxon>Pseudonocardiaceae</taxon>
        <taxon>Kutzneria</taxon>
    </lineage>
</organism>
<dbReference type="Gene3D" id="3.40.50.1820">
    <property type="entry name" value="alpha/beta hydrolase"/>
    <property type="match status" value="1"/>
</dbReference>
<sequence>MTLHVHEFGPADGRPAVFLHGLTGHGGRWRLLAEQELPDFRVLAPDLRGHGNSTQLPPWTLDQNVIDVLDVLDTLGLDRVPLVGHSYGGATAMHLTARAPERVEKLALLDPSTGLAPERCFEIAVEECEPELWPSMDAARTDFAEMWSAMPAEAIELELSANFEQRPDGQWQRRYLPAMSVSAWSEMSRPPVLPPPSTRTLLLPATKADFVAPELVAALRDRLGDDLTVRAVDSGHVLYLEQPKEVGALLREFLCQA</sequence>
<accession>A0ABV6N500</accession>
<dbReference type="InterPro" id="IPR000073">
    <property type="entry name" value="AB_hydrolase_1"/>
</dbReference>
<dbReference type="PANTHER" id="PTHR43798">
    <property type="entry name" value="MONOACYLGLYCEROL LIPASE"/>
    <property type="match status" value="1"/>
</dbReference>
<proteinExistence type="predicted"/>
<dbReference type="PRINTS" id="PR00111">
    <property type="entry name" value="ABHYDROLASE"/>
</dbReference>
<dbReference type="InterPro" id="IPR029058">
    <property type="entry name" value="AB_hydrolase_fold"/>
</dbReference>
<dbReference type="EMBL" id="JBHLUD010000013">
    <property type="protein sequence ID" value="MFC0547484.1"/>
    <property type="molecule type" value="Genomic_DNA"/>
</dbReference>
<feature type="domain" description="AB hydrolase-1" evidence="1">
    <location>
        <begin position="17"/>
        <end position="246"/>
    </location>
</feature>
<dbReference type="PANTHER" id="PTHR43798:SF33">
    <property type="entry name" value="HYDROLASE, PUTATIVE (AFU_ORTHOLOGUE AFUA_2G14860)-RELATED"/>
    <property type="match status" value="1"/>
</dbReference>
<dbReference type="SUPFAM" id="SSF53474">
    <property type="entry name" value="alpha/beta-Hydrolases"/>
    <property type="match status" value="1"/>
</dbReference>
<dbReference type="Pfam" id="PF12697">
    <property type="entry name" value="Abhydrolase_6"/>
    <property type="match status" value="1"/>
</dbReference>
<dbReference type="RefSeq" id="WP_273937712.1">
    <property type="nucleotide sequence ID" value="NZ_CP097263.1"/>
</dbReference>
<evidence type="ECO:0000259" key="1">
    <source>
        <dbReference type="Pfam" id="PF12697"/>
    </source>
</evidence>
<protein>
    <submittedName>
        <fullName evidence="2">Alpha/beta fold hydrolase</fullName>
    </submittedName>
</protein>
<dbReference type="InterPro" id="IPR000639">
    <property type="entry name" value="Epox_hydrolase-like"/>
</dbReference>
<keyword evidence="3" id="KW-1185">Reference proteome</keyword>
<evidence type="ECO:0000313" key="2">
    <source>
        <dbReference type="EMBL" id="MFC0547484.1"/>
    </source>
</evidence>
<dbReference type="PRINTS" id="PR00412">
    <property type="entry name" value="EPOXHYDRLASE"/>
</dbReference>
<keyword evidence="2" id="KW-0378">Hydrolase</keyword>
<dbReference type="InterPro" id="IPR050266">
    <property type="entry name" value="AB_hydrolase_sf"/>
</dbReference>
<dbReference type="Proteomes" id="UP001589810">
    <property type="component" value="Unassembled WGS sequence"/>
</dbReference>
<evidence type="ECO:0000313" key="3">
    <source>
        <dbReference type="Proteomes" id="UP001589810"/>
    </source>
</evidence>